<feature type="coiled-coil region" evidence="1">
    <location>
        <begin position="67"/>
        <end position="98"/>
    </location>
</feature>
<feature type="compositionally biased region" description="Basic and acidic residues" evidence="2">
    <location>
        <begin position="481"/>
        <end position="530"/>
    </location>
</feature>
<feature type="compositionally biased region" description="Basic and acidic residues" evidence="2">
    <location>
        <begin position="452"/>
        <end position="473"/>
    </location>
</feature>
<gene>
    <name evidence="4" type="ORF">ACFQGL_18450</name>
</gene>
<evidence type="ECO:0000256" key="3">
    <source>
        <dbReference type="SAM" id="Phobius"/>
    </source>
</evidence>
<sequence length="590" mass="64653">MPAPVTSDVRRQSPLLTVLFWAGVGLAPVAALILLVADGNTPLRFAAVLAITSVVLIGLSVALRPDGDGDSVRADELQDELEELRRELRGEIVAAAQRGNQAIDQAQRAQEAVAAVRRRLDATGAALAGAAPNPAGAAPAPEPAGAGRARVLAAEPVDEVPAARSRVPVPGNAQAGRGRVPGPQEPAARWGRSERVDDDEPAYPRVAAGNEPPAGDRLYGADRPAAYGSAARPREQDRPEPTHRPGVVRHTETVHVTTRHTVVDGGSAEPGGRYGGGYAGQWTPPAQEWTRGGGAEGRSRPTDHSWGEREDRPRPGYADDRRPGDDRARPVDDRARPGDDRARHADDRSWGGQPVARDEPAWTGAQGGPGRRADRHEPDLGGDEPGWRARHDEPEWTDPRDAYAQRPQRDDGRWSEQREPERAAAPEPGPALQADDTGEYWSQLRAGDRWAAVRDDDHGRELRVGERRAEVHADASGTEYRMADRWASVRHEEPRRHEDARRYDEPSRHDEPSRYDERDPYRRAEPDDRPALPVGGVPVPDEWRPPHQRGHQPEPAPERAGRRRVEERYGYPPQDDAPRAGGSPVTDRWR</sequence>
<feature type="compositionally biased region" description="Gly residues" evidence="2">
    <location>
        <begin position="268"/>
        <end position="279"/>
    </location>
</feature>
<feature type="compositionally biased region" description="Low complexity" evidence="2">
    <location>
        <begin position="254"/>
        <end position="267"/>
    </location>
</feature>
<proteinExistence type="predicted"/>
<accession>A0ABW1H7M1</accession>
<evidence type="ECO:0000256" key="2">
    <source>
        <dbReference type="SAM" id="MobiDB-lite"/>
    </source>
</evidence>
<feature type="compositionally biased region" description="Basic and acidic residues" evidence="2">
    <location>
        <begin position="232"/>
        <end position="253"/>
    </location>
</feature>
<evidence type="ECO:0000313" key="5">
    <source>
        <dbReference type="Proteomes" id="UP001596226"/>
    </source>
</evidence>
<keyword evidence="5" id="KW-1185">Reference proteome</keyword>
<organism evidence="4 5">
    <name type="scientific">Micromonospora vulcania</name>
    <dbReference type="NCBI Taxonomy" id="1441873"/>
    <lineage>
        <taxon>Bacteria</taxon>
        <taxon>Bacillati</taxon>
        <taxon>Actinomycetota</taxon>
        <taxon>Actinomycetes</taxon>
        <taxon>Micromonosporales</taxon>
        <taxon>Micromonosporaceae</taxon>
        <taxon>Micromonospora</taxon>
    </lineage>
</organism>
<feature type="compositionally biased region" description="Basic and acidic residues" evidence="2">
    <location>
        <begin position="371"/>
        <end position="424"/>
    </location>
</feature>
<comment type="caution">
    <text evidence="4">The sequence shown here is derived from an EMBL/GenBank/DDBJ whole genome shotgun (WGS) entry which is preliminary data.</text>
</comment>
<dbReference type="Proteomes" id="UP001596226">
    <property type="component" value="Unassembled WGS sequence"/>
</dbReference>
<reference evidence="5" key="1">
    <citation type="journal article" date="2019" name="Int. J. Syst. Evol. Microbiol.">
        <title>The Global Catalogue of Microorganisms (GCM) 10K type strain sequencing project: providing services to taxonomists for standard genome sequencing and annotation.</title>
        <authorList>
            <consortium name="The Broad Institute Genomics Platform"/>
            <consortium name="The Broad Institute Genome Sequencing Center for Infectious Disease"/>
            <person name="Wu L."/>
            <person name="Ma J."/>
        </authorList>
    </citation>
    <scope>NUCLEOTIDE SEQUENCE [LARGE SCALE GENOMIC DNA]</scope>
    <source>
        <strain evidence="5">CGMCC 4.7144</strain>
    </source>
</reference>
<feature type="region of interest" description="Disordered" evidence="2">
    <location>
        <begin position="452"/>
        <end position="590"/>
    </location>
</feature>
<feature type="transmembrane region" description="Helical" evidence="3">
    <location>
        <begin position="43"/>
        <end position="63"/>
    </location>
</feature>
<dbReference type="RefSeq" id="WP_377513360.1">
    <property type="nucleotide sequence ID" value="NZ_JBHSQS010000010.1"/>
</dbReference>
<protein>
    <submittedName>
        <fullName evidence="4">Uncharacterized protein</fullName>
    </submittedName>
</protein>
<keyword evidence="3" id="KW-0472">Membrane</keyword>
<feature type="region of interest" description="Disordered" evidence="2">
    <location>
        <begin position="129"/>
        <end position="149"/>
    </location>
</feature>
<evidence type="ECO:0000256" key="1">
    <source>
        <dbReference type="SAM" id="Coils"/>
    </source>
</evidence>
<keyword evidence="3" id="KW-1133">Transmembrane helix</keyword>
<keyword evidence="1" id="KW-0175">Coiled coil</keyword>
<feature type="compositionally biased region" description="Basic and acidic residues" evidence="2">
    <location>
        <begin position="556"/>
        <end position="569"/>
    </location>
</feature>
<evidence type="ECO:0000313" key="4">
    <source>
        <dbReference type="EMBL" id="MFC5925326.1"/>
    </source>
</evidence>
<feature type="region of interest" description="Disordered" evidence="2">
    <location>
        <begin position="162"/>
        <end position="439"/>
    </location>
</feature>
<dbReference type="EMBL" id="JBHSQS010000010">
    <property type="protein sequence ID" value="MFC5925326.1"/>
    <property type="molecule type" value="Genomic_DNA"/>
</dbReference>
<feature type="transmembrane region" description="Helical" evidence="3">
    <location>
        <begin position="15"/>
        <end position="37"/>
    </location>
</feature>
<keyword evidence="3" id="KW-0812">Transmembrane</keyword>
<feature type="compositionally biased region" description="Basic and acidic residues" evidence="2">
    <location>
        <begin position="297"/>
        <end position="349"/>
    </location>
</feature>
<name>A0ABW1H7M1_9ACTN</name>